<dbReference type="InterPro" id="IPR011010">
    <property type="entry name" value="DNA_brk_join_enz"/>
</dbReference>
<dbReference type="InterPro" id="IPR044068">
    <property type="entry name" value="CB"/>
</dbReference>
<reference evidence="8 9" key="1">
    <citation type="submission" date="2020-04" db="EMBL/GenBank/DDBJ databases">
        <authorList>
            <person name="Hitch T.C.A."/>
            <person name="Wylensek D."/>
            <person name="Clavel T."/>
        </authorList>
    </citation>
    <scope>NUCLEOTIDE SEQUENCE [LARGE SCALE GENOMIC DNA]</scope>
    <source>
        <strain evidence="8 9">BSM-383-APC-22F</strain>
    </source>
</reference>
<evidence type="ECO:0000256" key="5">
    <source>
        <dbReference type="PROSITE-ProRule" id="PRU01248"/>
    </source>
</evidence>
<evidence type="ECO:0000313" key="8">
    <source>
        <dbReference type="EMBL" id="NME43880.1"/>
    </source>
</evidence>
<dbReference type="Proteomes" id="UP000540014">
    <property type="component" value="Unassembled WGS sequence"/>
</dbReference>
<dbReference type="PROSITE" id="PS51900">
    <property type="entry name" value="CB"/>
    <property type="match status" value="1"/>
</dbReference>
<dbReference type="Gene3D" id="1.10.443.10">
    <property type="entry name" value="Intergrase catalytic core"/>
    <property type="match status" value="1"/>
</dbReference>
<name>A0A7X9NGP6_9FIRM</name>
<keyword evidence="4" id="KW-0233">DNA recombination</keyword>
<accession>A0A7X9NGP6</accession>
<dbReference type="InterPro" id="IPR002104">
    <property type="entry name" value="Integrase_catalytic"/>
</dbReference>
<dbReference type="CDD" id="cd01189">
    <property type="entry name" value="INT_ICEBs1_C_like"/>
    <property type="match status" value="1"/>
</dbReference>
<protein>
    <submittedName>
        <fullName evidence="8">Site-specific integrase</fullName>
    </submittedName>
</protein>
<evidence type="ECO:0000259" key="7">
    <source>
        <dbReference type="PROSITE" id="PS51900"/>
    </source>
</evidence>
<organism evidence="8 9">
    <name type="scientific">Faecalicoccus pleomorphus</name>
    <dbReference type="NCBI Taxonomy" id="1323"/>
    <lineage>
        <taxon>Bacteria</taxon>
        <taxon>Bacillati</taxon>
        <taxon>Bacillota</taxon>
        <taxon>Erysipelotrichia</taxon>
        <taxon>Erysipelotrichales</taxon>
        <taxon>Erysipelotrichaceae</taxon>
        <taxon>Faecalicoccus</taxon>
    </lineage>
</organism>
<dbReference type="SUPFAM" id="SSF56349">
    <property type="entry name" value="DNA breaking-rejoining enzymes"/>
    <property type="match status" value="1"/>
</dbReference>
<dbReference type="Gene3D" id="1.10.150.130">
    <property type="match status" value="1"/>
</dbReference>
<dbReference type="GO" id="GO:0003677">
    <property type="term" value="F:DNA binding"/>
    <property type="evidence" value="ECO:0007669"/>
    <property type="project" value="UniProtKB-UniRule"/>
</dbReference>
<feature type="domain" description="Core-binding (CB)" evidence="7">
    <location>
        <begin position="114"/>
        <end position="205"/>
    </location>
</feature>
<keyword evidence="3 5" id="KW-0238">DNA-binding</keyword>
<dbReference type="InterPro" id="IPR050090">
    <property type="entry name" value="Tyrosine_recombinase_XerCD"/>
</dbReference>
<dbReference type="InterPro" id="IPR010998">
    <property type="entry name" value="Integrase_recombinase_N"/>
</dbReference>
<evidence type="ECO:0000256" key="1">
    <source>
        <dbReference type="ARBA" id="ARBA00008857"/>
    </source>
</evidence>
<evidence type="ECO:0000256" key="4">
    <source>
        <dbReference type="ARBA" id="ARBA00023172"/>
    </source>
</evidence>
<dbReference type="Pfam" id="PF14659">
    <property type="entry name" value="Phage_int_SAM_3"/>
    <property type="match status" value="1"/>
</dbReference>
<comment type="similarity">
    <text evidence="1">Belongs to the 'phage' integrase family.</text>
</comment>
<dbReference type="Pfam" id="PF00589">
    <property type="entry name" value="Phage_integrase"/>
    <property type="match status" value="1"/>
</dbReference>
<dbReference type="GO" id="GO:0006310">
    <property type="term" value="P:DNA recombination"/>
    <property type="evidence" value="ECO:0007669"/>
    <property type="project" value="UniProtKB-KW"/>
</dbReference>
<evidence type="ECO:0000259" key="6">
    <source>
        <dbReference type="PROSITE" id="PS51898"/>
    </source>
</evidence>
<keyword evidence="2" id="KW-0229">DNA integration</keyword>
<sequence>MVSGHVREIKGQYHIVLSYTDGNGKRKSPSFATNLPVKGNKKRAEKLLQLLQENFVIPKDDEELKSYKKFIKYQLKFGFEDTNISRDEPIQSVEEKFPIPARKKIKAKNSKANMLFGDYMSYWLESHKHNVSLSTYASYESQISTRIKPYFNEHHIRLGDLTSEDIQEFYNRCMDGTLGHDIEIISSNTVIHYHANIRLALEYARKKRWVSVNEADLVTRPKKKQYIGSFYNEDELEKMFEIFKGTKLEFAVMMAAYYGLRRSEIVGLQWKNIDFERKVITIAHTVTEFTLKGKRVESANDKTKSKKSYRSLPLIPKMEQLLIKMQNEQNRNRKICRGSYISKYKAYIYVNEIGERIRPNYITTNFQSKLVKNGMRKIRFHDLRHSCATLLLSQDVSLKDIQEWLGHEDVTTTEKIYAHYNYKKKEKTAGIIAEIL</sequence>
<dbReference type="PANTHER" id="PTHR30349:SF41">
    <property type="entry name" value="INTEGRASE_RECOMBINASE PROTEIN MJ0367-RELATED"/>
    <property type="match status" value="1"/>
</dbReference>
<dbReference type="PROSITE" id="PS51898">
    <property type="entry name" value="TYR_RECOMBINASE"/>
    <property type="match status" value="1"/>
</dbReference>
<evidence type="ECO:0000313" key="9">
    <source>
        <dbReference type="Proteomes" id="UP000540014"/>
    </source>
</evidence>
<dbReference type="GO" id="GO:0015074">
    <property type="term" value="P:DNA integration"/>
    <property type="evidence" value="ECO:0007669"/>
    <property type="project" value="UniProtKB-KW"/>
</dbReference>
<dbReference type="EMBL" id="JABAFR010000005">
    <property type="protein sequence ID" value="NME43880.1"/>
    <property type="molecule type" value="Genomic_DNA"/>
</dbReference>
<gene>
    <name evidence="8" type="ORF">HF861_03160</name>
</gene>
<proteinExistence type="inferred from homology"/>
<dbReference type="InterPro" id="IPR004107">
    <property type="entry name" value="Integrase_SAM-like_N"/>
</dbReference>
<comment type="caution">
    <text evidence="8">The sequence shown here is derived from an EMBL/GenBank/DDBJ whole genome shotgun (WGS) entry which is preliminary data.</text>
</comment>
<evidence type="ECO:0000256" key="3">
    <source>
        <dbReference type="ARBA" id="ARBA00023125"/>
    </source>
</evidence>
<dbReference type="PANTHER" id="PTHR30349">
    <property type="entry name" value="PHAGE INTEGRASE-RELATED"/>
    <property type="match status" value="1"/>
</dbReference>
<evidence type="ECO:0000256" key="2">
    <source>
        <dbReference type="ARBA" id="ARBA00022908"/>
    </source>
</evidence>
<dbReference type="RefSeq" id="WP_168964855.1">
    <property type="nucleotide sequence ID" value="NZ_JABAFR010000005.1"/>
</dbReference>
<dbReference type="AlphaFoldDB" id="A0A7X9NGP6"/>
<dbReference type="InterPro" id="IPR013762">
    <property type="entry name" value="Integrase-like_cat_sf"/>
</dbReference>
<feature type="domain" description="Tyr recombinase" evidence="6">
    <location>
        <begin position="226"/>
        <end position="430"/>
    </location>
</feature>